<dbReference type="PROSITE" id="PS51257">
    <property type="entry name" value="PROKAR_LIPOPROTEIN"/>
    <property type="match status" value="1"/>
</dbReference>
<feature type="signal peptide" evidence="1">
    <location>
        <begin position="1"/>
        <end position="23"/>
    </location>
</feature>
<evidence type="ECO:0000259" key="2">
    <source>
        <dbReference type="Pfam" id="PF12667"/>
    </source>
</evidence>
<keyword evidence="1" id="KW-0732">Signal</keyword>
<dbReference type="EMBL" id="LFQU01000001">
    <property type="protein sequence ID" value="KOO69879.1"/>
    <property type="molecule type" value="Genomic_DNA"/>
</dbReference>
<comment type="caution">
    <text evidence="4">The sequence shown here is derived from an EMBL/GenBank/DDBJ whole genome shotgun (WGS) entry which is preliminary data.</text>
</comment>
<sequence>MKAMKFFTVIALAMMSVFTITSCDNDNDVYWYYPPYPNALVTVKPVSDNGFYLQLDDSTTLFPTNMKTSPYGDKEVRALVCFTEVKPVNSDYTKSVEINWMDSILTKKGVPYPGEEGEAEYGEDPIEIVKDWVNIAEDGYLTLRFRTRWGNNGVAHFVNLFTGVNPDDPYEVEFRHNAFGDVNGVWGDALVAFRLSDLPDTEGKTVKLTLKYKSFSGEKSIQFDYCSRKAAGSTNIAEKPAYSSRVK</sequence>
<reference evidence="4 5" key="1">
    <citation type="submission" date="2015-06" db="EMBL/GenBank/DDBJ databases">
        <title>Prevotella sp. 109, sp. nov., a novel member of the family Prevotellaceae isolated from human faeces.</title>
        <authorList>
            <person name="Shkoporov A.N."/>
            <person name="Chaplin A.V."/>
            <person name="Kafarskaia L.I."/>
            <person name="Efimov B.A."/>
        </authorList>
    </citation>
    <scope>NUCLEOTIDE SEQUENCE [LARGE SCALE GENOMIC DNA]</scope>
    <source>
        <strain evidence="4 5">109</strain>
    </source>
</reference>
<feature type="chain" id="PRO_5034800596" evidence="1">
    <location>
        <begin position="24"/>
        <end position="247"/>
    </location>
</feature>
<dbReference type="RefSeq" id="WP_021853826.1">
    <property type="nucleotide sequence ID" value="NZ_DAWBWQ010000056.1"/>
</dbReference>
<dbReference type="Proteomes" id="UP000036951">
    <property type="component" value="Unassembled WGS sequence"/>
</dbReference>
<dbReference type="InterPro" id="IPR038143">
    <property type="entry name" value="NigD-like_C_dom_sf"/>
</dbReference>
<gene>
    <name evidence="4" type="ORF">ACU52_01750</name>
</gene>
<feature type="domain" description="NigD-like C-terminal" evidence="3">
    <location>
        <begin position="115"/>
        <end position="225"/>
    </location>
</feature>
<organism evidence="4 5">
    <name type="scientific">Xylanibacter rarus</name>
    <dbReference type="NCBI Taxonomy" id="1676614"/>
    <lineage>
        <taxon>Bacteria</taxon>
        <taxon>Pseudomonadati</taxon>
        <taxon>Bacteroidota</taxon>
        <taxon>Bacteroidia</taxon>
        <taxon>Bacteroidales</taxon>
        <taxon>Prevotellaceae</taxon>
        <taxon>Xylanibacter</taxon>
    </lineage>
</organism>
<dbReference type="AlphaFoldDB" id="A0A8E1R1M6"/>
<dbReference type="InterPro" id="IPR035376">
    <property type="entry name" value="NigD_C"/>
</dbReference>
<evidence type="ECO:0000256" key="1">
    <source>
        <dbReference type="SAM" id="SignalP"/>
    </source>
</evidence>
<name>A0A8E1R1M6_9BACT</name>
<evidence type="ECO:0000259" key="3">
    <source>
        <dbReference type="Pfam" id="PF17415"/>
    </source>
</evidence>
<dbReference type="InterPro" id="IPR038179">
    <property type="entry name" value="NigD-like_N_sf"/>
</dbReference>
<dbReference type="Gene3D" id="2.60.40.2370">
    <property type="entry name" value="NigD-like, C-terminal beta sandwich domain"/>
    <property type="match status" value="1"/>
</dbReference>
<protein>
    <submittedName>
        <fullName evidence="4">Lipoprotein</fullName>
    </submittedName>
</protein>
<evidence type="ECO:0000313" key="4">
    <source>
        <dbReference type="EMBL" id="KOO69879.1"/>
    </source>
</evidence>
<accession>A0A8E1R1M6</accession>
<keyword evidence="5" id="KW-1185">Reference proteome</keyword>
<proteinExistence type="predicted"/>
<dbReference type="Gene3D" id="2.40.50.500">
    <property type="entry name" value="NigD-like N-terminal OB domain"/>
    <property type="match status" value="1"/>
</dbReference>
<dbReference type="Pfam" id="PF17415">
    <property type="entry name" value="NigD_C"/>
    <property type="match status" value="1"/>
</dbReference>
<feature type="domain" description="NigD-like N-terminal OB" evidence="2">
    <location>
        <begin position="40"/>
        <end position="104"/>
    </location>
</feature>
<dbReference type="OrthoDB" id="1016751at2"/>
<evidence type="ECO:0000313" key="5">
    <source>
        <dbReference type="Proteomes" id="UP000036951"/>
    </source>
</evidence>
<keyword evidence="4" id="KW-0449">Lipoprotein</keyword>
<dbReference type="Pfam" id="PF12667">
    <property type="entry name" value="NigD_N"/>
    <property type="match status" value="1"/>
</dbReference>
<dbReference type="InterPro" id="IPR024299">
    <property type="entry name" value="NigD-like_OB_dom"/>
</dbReference>